<keyword evidence="2" id="KW-1185">Reference proteome</keyword>
<dbReference type="EMBL" id="ML208310">
    <property type="protein sequence ID" value="TFK70604.1"/>
    <property type="molecule type" value="Genomic_DNA"/>
</dbReference>
<dbReference type="Proteomes" id="UP000308600">
    <property type="component" value="Unassembled WGS sequence"/>
</dbReference>
<protein>
    <submittedName>
        <fullName evidence="1">Uncharacterized protein</fullName>
    </submittedName>
</protein>
<accession>A0ACD3AZ59</accession>
<reference evidence="1 2" key="1">
    <citation type="journal article" date="2019" name="Nat. Ecol. Evol.">
        <title>Megaphylogeny resolves global patterns of mushroom evolution.</title>
        <authorList>
            <person name="Varga T."/>
            <person name="Krizsan K."/>
            <person name="Foldi C."/>
            <person name="Dima B."/>
            <person name="Sanchez-Garcia M."/>
            <person name="Sanchez-Ramirez S."/>
            <person name="Szollosi G.J."/>
            <person name="Szarkandi J.G."/>
            <person name="Papp V."/>
            <person name="Albert L."/>
            <person name="Andreopoulos W."/>
            <person name="Angelini C."/>
            <person name="Antonin V."/>
            <person name="Barry K.W."/>
            <person name="Bougher N.L."/>
            <person name="Buchanan P."/>
            <person name="Buyck B."/>
            <person name="Bense V."/>
            <person name="Catcheside P."/>
            <person name="Chovatia M."/>
            <person name="Cooper J."/>
            <person name="Damon W."/>
            <person name="Desjardin D."/>
            <person name="Finy P."/>
            <person name="Geml J."/>
            <person name="Haridas S."/>
            <person name="Hughes K."/>
            <person name="Justo A."/>
            <person name="Karasinski D."/>
            <person name="Kautmanova I."/>
            <person name="Kiss B."/>
            <person name="Kocsube S."/>
            <person name="Kotiranta H."/>
            <person name="LaButti K.M."/>
            <person name="Lechner B.E."/>
            <person name="Liimatainen K."/>
            <person name="Lipzen A."/>
            <person name="Lukacs Z."/>
            <person name="Mihaltcheva S."/>
            <person name="Morgado L.N."/>
            <person name="Niskanen T."/>
            <person name="Noordeloos M.E."/>
            <person name="Ohm R.A."/>
            <person name="Ortiz-Santana B."/>
            <person name="Ovrebo C."/>
            <person name="Racz N."/>
            <person name="Riley R."/>
            <person name="Savchenko A."/>
            <person name="Shiryaev A."/>
            <person name="Soop K."/>
            <person name="Spirin V."/>
            <person name="Szebenyi C."/>
            <person name="Tomsovsky M."/>
            <person name="Tulloss R.E."/>
            <person name="Uehling J."/>
            <person name="Grigoriev I.V."/>
            <person name="Vagvolgyi C."/>
            <person name="Papp T."/>
            <person name="Martin F.M."/>
            <person name="Miettinen O."/>
            <person name="Hibbett D.S."/>
            <person name="Nagy L.G."/>
        </authorList>
    </citation>
    <scope>NUCLEOTIDE SEQUENCE [LARGE SCALE GENOMIC DNA]</scope>
    <source>
        <strain evidence="1 2">NL-1719</strain>
    </source>
</reference>
<sequence length="517" mass="59444">MSQQEGIEVLATQQNSRSSLPPEVLTLIFKYAITFTYLLDYSPLASPSGGYYNDLRFKKGLLHVCRVWHEAAIRVLYEDVVFRRCTQIPMFLDTLGKSPYLEGVVKSIMILCNPLPDCEERFTGDIQKLYECCPKATHIEYHPPFCTTGGFEESTATTKEFIPPISHHITHLTFGKCVSYAVLENCLKQVQGTLRSLSFTLGIISPATQTLSFPHLNMLQVVFHGDRRDTWDHLSKWETPSLTHFTFHALKARIPEAALVTLLKSSAQSLRFFHIQTSSNVQPFLDVCPELEHLVVTSNQNVDEFVHPKIRWLDVWPTKSNVDTRTLCKLLDEDIDHLPRLRGIRNFHVSLHTFLQLPLIFPPDLHVKRDFGDEVELPLDICACWIKRKRFEWTFLHPLRSFVEDHTLSRDEFLERWLAPVDGDDEREDSNSVRRGSEKENLKGEALEEVEDMEDPDWVPFEDDSESDLTSEDSDLDAEDDGDHIPIEETQSLGWVPGVFGFQGGETVMRTYRHKLQ</sequence>
<organism evidence="1 2">
    <name type="scientific">Pluteus cervinus</name>
    <dbReference type="NCBI Taxonomy" id="181527"/>
    <lineage>
        <taxon>Eukaryota</taxon>
        <taxon>Fungi</taxon>
        <taxon>Dikarya</taxon>
        <taxon>Basidiomycota</taxon>
        <taxon>Agaricomycotina</taxon>
        <taxon>Agaricomycetes</taxon>
        <taxon>Agaricomycetidae</taxon>
        <taxon>Agaricales</taxon>
        <taxon>Pluteineae</taxon>
        <taxon>Pluteaceae</taxon>
        <taxon>Pluteus</taxon>
    </lineage>
</organism>
<proteinExistence type="predicted"/>
<evidence type="ECO:0000313" key="1">
    <source>
        <dbReference type="EMBL" id="TFK70604.1"/>
    </source>
</evidence>
<evidence type="ECO:0000313" key="2">
    <source>
        <dbReference type="Proteomes" id="UP000308600"/>
    </source>
</evidence>
<name>A0ACD3AZ59_9AGAR</name>
<gene>
    <name evidence="1" type="ORF">BDN72DRAFT_838676</name>
</gene>